<keyword evidence="1" id="KW-0472">Membrane</keyword>
<evidence type="ECO:0000313" key="2">
    <source>
        <dbReference type="EMBL" id="ABC28234.1"/>
    </source>
</evidence>
<feature type="transmembrane region" description="Helical" evidence="1">
    <location>
        <begin position="240"/>
        <end position="257"/>
    </location>
</feature>
<feature type="transmembrane region" description="Helical" evidence="1">
    <location>
        <begin position="362"/>
        <end position="384"/>
    </location>
</feature>
<feature type="transmembrane region" description="Helical" evidence="1">
    <location>
        <begin position="335"/>
        <end position="356"/>
    </location>
</feature>
<sequence length="395" mass="42169">MTQIASDRTPRPTLPLLGLAFRPFFLFGSLFSIVAIAYWILLLNGAAPWLTAMSPVVWHGHEMLFGFGGAIVIGFLLTAVQTWTGLPSVKNKALAALVLLWLTARIAFFLGDDALRLAIVAEILWWALSALAFINLLVRSGNHRNLIIAPVLLLMATLDIVSATVSDAGLALHLLNTGVLMMCVLITLLGGRVIPFFTQRGLGVDAITTPGWLEKALALLTPLTALAFFSGRFIPSLTPTVAVLLLVTGALQLLRIAHWRSLKTFGVPLLWSLHLSYLALALGQLGMGLSLLSQGAHFTDALHLVTVGAIGGMILAMMSRVSLGHTGRPLQPPALMAWAFALILAAAVVRAGLPLLMSAPAVWRISAALWALAYLVFVIHYAGILNAPRADGKPG</sequence>
<gene>
    <name evidence="2" type="ordered locus">HCH_01371</name>
</gene>
<organism evidence="2 3">
    <name type="scientific">Hahella chejuensis (strain KCTC 2396)</name>
    <dbReference type="NCBI Taxonomy" id="349521"/>
    <lineage>
        <taxon>Bacteria</taxon>
        <taxon>Pseudomonadati</taxon>
        <taxon>Pseudomonadota</taxon>
        <taxon>Gammaproteobacteria</taxon>
        <taxon>Oceanospirillales</taxon>
        <taxon>Hahellaceae</taxon>
        <taxon>Hahella</taxon>
    </lineage>
</organism>
<proteinExistence type="predicted"/>
<dbReference type="eggNOG" id="COG3213">
    <property type="taxonomic scope" value="Bacteria"/>
</dbReference>
<reference evidence="2 3" key="1">
    <citation type="journal article" date="2005" name="Nucleic Acids Res.">
        <title>Genomic blueprint of Hahella chejuensis, a marine microbe producing an algicidal agent.</title>
        <authorList>
            <person name="Jeong H."/>
            <person name="Yim J.H."/>
            <person name="Lee C."/>
            <person name="Choi S.-H."/>
            <person name="Park Y.K."/>
            <person name="Yoon S.H."/>
            <person name="Hur C.-G."/>
            <person name="Kang H.-Y."/>
            <person name="Kim D."/>
            <person name="Lee H.H."/>
            <person name="Park K.H."/>
            <person name="Park S.-H."/>
            <person name="Park H.-S."/>
            <person name="Lee H.K."/>
            <person name="Oh T.K."/>
            <person name="Kim J.F."/>
        </authorList>
    </citation>
    <scope>NUCLEOTIDE SEQUENCE [LARGE SCALE GENOMIC DNA]</scope>
    <source>
        <strain evidence="2 3">KCTC 2396</strain>
    </source>
</reference>
<keyword evidence="1" id="KW-0812">Transmembrane</keyword>
<feature type="transmembrane region" description="Helical" evidence="1">
    <location>
        <begin position="93"/>
        <end position="111"/>
    </location>
</feature>
<dbReference type="Pfam" id="PF05940">
    <property type="entry name" value="NnrS"/>
    <property type="match status" value="1"/>
</dbReference>
<dbReference type="HOGENOM" id="CLU_041785_2_0_6"/>
<accession>Q2SM90</accession>
<feature type="transmembrane region" description="Helical" evidence="1">
    <location>
        <begin position="117"/>
        <end position="138"/>
    </location>
</feature>
<dbReference type="RefSeq" id="WP_011395307.1">
    <property type="nucleotide sequence ID" value="NC_007645.1"/>
</dbReference>
<feature type="transmembrane region" description="Helical" evidence="1">
    <location>
        <begin position="269"/>
        <end position="289"/>
    </location>
</feature>
<dbReference type="EMBL" id="CP000155">
    <property type="protein sequence ID" value="ABC28234.1"/>
    <property type="molecule type" value="Genomic_DNA"/>
</dbReference>
<name>Q2SM90_HAHCH</name>
<feature type="transmembrane region" description="Helical" evidence="1">
    <location>
        <begin position="63"/>
        <end position="86"/>
    </location>
</feature>
<dbReference type="AlphaFoldDB" id="Q2SM90"/>
<dbReference type="STRING" id="349521.HCH_01371"/>
<dbReference type="Proteomes" id="UP000000238">
    <property type="component" value="Chromosome"/>
</dbReference>
<feature type="transmembrane region" description="Helical" evidence="1">
    <location>
        <begin position="171"/>
        <end position="195"/>
    </location>
</feature>
<dbReference type="KEGG" id="hch:HCH_01371"/>
<evidence type="ECO:0000313" key="3">
    <source>
        <dbReference type="Proteomes" id="UP000000238"/>
    </source>
</evidence>
<dbReference type="InterPro" id="IPR010266">
    <property type="entry name" value="NnrS"/>
</dbReference>
<keyword evidence="1" id="KW-1133">Transmembrane helix</keyword>
<feature type="transmembrane region" description="Helical" evidence="1">
    <location>
        <begin position="145"/>
        <end position="165"/>
    </location>
</feature>
<feature type="transmembrane region" description="Helical" evidence="1">
    <location>
        <begin position="301"/>
        <end position="323"/>
    </location>
</feature>
<feature type="transmembrane region" description="Helical" evidence="1">
    <location>
        <begin position="21"/>
        <end position="43"/>
    </location>
</feature>
<evidence type="ECO:0000256" key="1">
    <source>
        <dbReference type="SAM" id="Phobius"/>
    </source>
</evidence>
<protein>
    <submittedName>
        <fullName evidence="2">Uncharacterized protein involved in response to NO</fullName>
    </submittedName>
</protein>
<dbReference type="OrthoDB" id="9770040at2"/>
<keyword evidence="3" id="KW-1185">Reference proteome</keyword>